<evidence type="ECO:0000313" key="1">
    <source>
        <dbReference type="EMBL" id="CAC5369955.1"/>
    </source>
</evidence>
<dbReference type="OrthoDB" id="6162434at2759"/>
<dbReference type="SUPFAM" id="SSF63825">
    <property type="entry name" value="YWTD domain"/>
    <property type="match status" value="1"/>
</dbReference>
<protein>
    <submittedName>
        <fullName evidence="1">TRIM2_3</fullName>
    </submittedName>
</protein>
<evidence type="ECO:0000313" key="2">
    <source>
        <dbReference type="Proteomes" id="UP000507470"/>
    </source>
</evidence>
<gene>
    <name evidence="1" type="ORF">MCOR_8965</name>
</gene>
<keyword evidence="2" id="KW-1185">Reference proteome</keyword>
<dbReference type="Proteomes" id="UP000507470">
    <property type="component" value="Unassembled WGS sequence"/>
</dbReference>
<organism evidence="1 2">
    <name type="scientific">Mytilus coruscus</name>
    <name type="common">Sea mussel</name>
    <dbReference type="NCBI Taxonomy" id="42192"/>
    <lineage>
        <taxon>Eukaryota</taxon>
        <taxon>Metazoa</taxon>
        <taxon>Spiralia</taxon>
        <taxon>Lophotrochozoa</taxon>
        <taxon>Mollusca</taxon>
        <taxon>Bivalvia</taxon>
        <taxon>Autobranchia</taxon>
        <taxon>Pteriomorphia</taxon>
        <taxon>Mytilida</taxon>
        <taxon>Mytiloidea</taxon>
        <taxon>Mytilidae</taxon>
        <taxon>Mytilinae</taxon>
        <taxon>Mytilus</taxon>
    </lineage>
</organism>
<sequence length="225" mass="25575">MENSISDIICLTDGRFIVLELQCKVNLLTSDGKLQKQLSIHGVAWCVTQINQNNIAITYPYEKVIKIFNMEKETVTKVITILKLCNGLSFSDNSLAVGLYKDEIRIIDMDGKTTEVNTSSEVIYCDYLGKAVYCVDVSGKQIWRYEQDLWGPWGLRTDTYGNIIVADYESTRIIVISKDGQDSQVLMSEEDRLTDPKCICFNHNQYSGFICDDNGRYLANFNLSQ</sequence>
<name>A0A6J8AMG7_MYTCO</name>
<dbReference type="Gene3D" id="2.120.10.30">
    <property type="entry name" value="TolB, C-terminal domain"/>
    <property type="match status" value="1"/>
</dbReference>
<proteinExistence type="predicted"/>
<accession>A0A6J8AMG7</accession>
<dbReference type="AlphaFoldDB" id="A0A6J8AMG7"/>
<dbReference type="InterPro" id="IPR011042">
    <property type="entry name" value="6-blade_b-propeller_TolB-like"/>
</dbReference>
<dbReference type="EMBL" id="CACVKT020001634">
    <property type="protein sequence ID" value="CAC5369955.1"/>
    <property type="molecule type" value="Genomic_DNA"/>
</dbReference>
<reference evidence="1 2" key="1">
    <citation type="submission" date="2020-06" db="EMBL/GenBank/DDBJ databases">
        <authorList>
            <person name="Li R."/>
            <person name="Bekaert M."/>
        </authorList>
    </citation>
    <scope>NUCLEOTIDE SEQUENCE [LARGE SCALE GENOMIC DNA]</scope>
    <source>
        <strain evidence="2">wild</strain>
    </source>
</reference>